<name>A0ABT4LID0_9PROT</name>
<evidence type="ECO:0000313" key="5">
    <source>
        <dbReference type="Proteomes" id="UP001069802"/>
    </source>
</evidence>
<dbReference type="InterPro" id="IPR013126">
    <property type="entry name" value="Hsp_70_fam"/>
</dbReference>
<organism evidence="4 5">
    <name type="scientific">Kiloniella laminariae</name>
    <dbReference type="NCBI Taxonomy" id="454162"/>
    <lineage>
        <taxon>Bacteria</taxon>
        <taxon>Pseudomonadati</taxon>
        <taxon>Pseudomonadota</taxon>
        <taxon>Alphaproteobacteria</taxon>
        <taxon>Rhodospirillales</taxon>
        <taxon>Kiloniellaceae</taxon>
        <taxon>Kiloniella</taxon>
    </lineage>
</organism>
<protein>
    <submittedName>
        <fullName evidence="4">Hsp70 family protein</fullName>
    </submittedName>
</protein>
<dbReference type="Proteomes" id="UP001069802">
    <property type="component" value="Unassembled WGS sequence"/>
</dbReference>
<reference evidence="4" key="1">
    <citation type="submission" date="2022-12" db="EMBL/GenBank/DDBJ databases">
        <title>Bacterial isolates from different developmental stages of Nematostella vectensis.</title>
        <authorList>
            <person name="Fraune S."/>
        </authorList>
    </citation>
    <scope>NUCLEOTIDE SEQUENCE</scope>
    <source>
        <strain evidence="4">G21630-S1</strain>
    </source>
</reference>
<keyword evidence="3" id="KW-0067">ATP-binding</keyword>
<dbReference type="PRINTS" id="PR00301">
    <property type="entry name" value="HEATSHOCK70"/>
</dbReference>
<keyword evidence="5" id="KW-1185">Reference proteome</keyword>
<evidence type="ECO:0000313" key="4">
    <source>
        <dbReference type="EMBL" id="MCZ4280856.1"/>
    </source>
</evidence>
<dbReference type="InterPro" id="IPR018181">
    <property type="entry name" value="Heat_shock_70_CS"/>
</dbReference>
<evidence type="ECO:0000256" key="1">
    <source>
        <dbReference type="ARBA" id="ARBA00007381"/>
    </source>
</evidence>
<dbReference type="EMBL" id="JAPWGY010000002">
    <property type="protein sequence ID" value="MCZ4280856.1"/>
    <property type="molecule type" value="Genomic_DNA"/>
</dbReference>
<evidence type="ECO:0000256" key="3">
    <source>
        <dbReference type="ARBA" id="ARBA00022840"/>
    </source>
</evidence>
<evidence type="ECO:0000256" key="2">
    <source>
        <dbReference type="ARBA" id="ARBA00022741"/>
    </source>
</evidence>
<keyword evidence="2" id="KW-0547">Nucleotide-binding</keyword>
<accession>A0ABT4LID0</accession>
<dbReference type="InterPro" id="IPR043129">
    <property type="entry name" value="ATPase_NBD"/>
</dbReference>
<comment type="similarity">
    <text evidence="1">Belongs to the heat shock protein 70 family.</text>
</comment>
<dbReference type="PROSITE" id="PS01036">
    <property type="entry name" value="HSP70_3"/>
    <property type="match status" value="1"/>
</dbReference>
<proteinExistence type="inferred from homology"/>
<comment type="caution">
    <text evidence="4">The sequence shown here is derived from an EMBL/GenBank/DDBJ whole genome shotgun (WGS) entry which is preliminary data.</text>
</comment>
<dbReference type="SUPFAM" id="SSF53067">
    <property type="entry name" value="Actin-like ATPase domain"/>
    <property type="match status" value="2"/>
</dbReference>
<dbReference type="PANTHER" id="PTHR19375">
    <property type="entry name" value="HEAT SHOCK PROTEIN 70KDA"/>
    <property type="match status" value="1"/>
</dbReference>
<dbReference type="RefSeq" id="WP_269423027.1">
    <property type="nucleotide sequence ID" value="NZ_JAPWGY010000002.1"/>
</dbReference>
<dbReference type="Pfam" id="PF00012">
    <property type="entry name" value="HSP70"/>
    <property type="match status" value="2"/>
</dbReference>
<dbReference type="Gene3D" id="3.30.420.40">
    <property type="match status" value="3"/>
</dbReference>
<gene>
    <name evidence="4" type="ORF">O4H49_08720</name>
</gene>
<dbReference type="Gene3D" id="3.90.640.10">
    <property type="entry name" value="Actin, Chain A, domain 4"/>
    <property type="match status" value="2"/>
</dbReference>
<sequence>MNSLSNQKDLSVGIDFGTTNTVIALAERDGPVRSLRFNHNDSLYEVYRTLLCYEETIQSGQKRVDVTGGPWALEQYINARGEIRFLQSFKSHVASKLFQETQIFARRYTLQDIMSDFFQQFIENAEGQLDLSVAQVVAGRPIVFAGHAPDEELATSRYNTAYASIGLENVNYVYEPVGAAYYYAQSIEKEATILVADFGGGTSDFSIVRFERNAQELRSIPLGYAGLGIAGDTFDSRLIDHIVSPSLGKGSGYYSLDKKILEMPTYYYNRFCKWHELGVLKSPTTLKELRSLRSAAVEPELLDTFIDVVDNDWSMDIYKAISKTKMDLTLQEETDFSVRFSDSRIEKRVARSDFENWIAKDLKAIEEKVEELLASSGLSVSAIDKVFLTGGTSYVPAVQKLFARHFGQEKLASGKQLESVAYGLALVGLDQNLSNWTV</sequence>